<keyword evidence="4" id="KW-0732">Signal</keyword>
<dbReference type="InterPro" id="IPR038765">
    <property type="entry name" value="Papain-like_cys_pep_sf"/>
</dbReference>
<dbReference type="InterPro" id="IPR039417">
    <property type="entry name" value="Peptidase_C1A_papain-like"/>
</dbReference>
<evidence type="ECO:0000256" key="4">
    <source>
        <dbReference type="SAM" id="SignalP"/>
    </source>
</evidence>
<gene>
    <name evidence="7" type="ORF">FisN_6Hh054</name>
</gene>
<protein>
    <submittedName>
        <fullName evidence="7">Uncharacterized protein</fullName>
    </submittedName>
</protein>
<dbReference type="PRINTS" id="PR00705">
    <property type="entry name" value="PAPAIN"/>
</dbReference>
<keyword evidence="8" id="KW-1185">Reference proteome</keyword>
<dbReference type="Gene3D" id="3.90.70.10">
    <property type="entry name" value="Cysteine proteinases"/>
    <property type="match status" value="1"/>
</dbReference>
<evidence type="ECO:0000259" key="5">
    <source>
        <dbReference type="SMART" id="SM00645"/>
    </source>
</evidence>
<accession>A0A1Z5KIY0</accession>
<evidence type="ECO:0000256" key="1">
    <source>
        <dbReference type="ARBA" id="ARBA00008455"/>
    </source>
</evidence>
<dbReference type="InterPro" id="IPR025661">
    <property type="entry name" value="Pept_asp_AS"/>
</dbReference>
<comment type="similarity">
    <text evidence="1">Belongs to the peptidase C1 family.</text>
</comment>
<keyword evidence="2" id="KW-0865">Zymogen</keyword>
<dbReference type="GO" id="GO:0006508">
    <property type="term" value="P:proteolysis"/>
    <property type="evidence" value="ECO:0007669"/>
    <property type="project" value="InterPro"/>
</dbReference>
<dbReference type="InParanoid" id="A0A1Z5KIY0"/>
<dbReference type="EMBL" id="BDSP01000234">
    <property type="protein sequence ID" value="GAX25908.1"/>
    <property type="molecule type" value="Genomic_DNA"/>
</dbReference>
<feature type="domain" description="Peptidase C1A papain C-terminal" evidence="5">
    <location>
        <begin position="128"/>
        <end position="383"/>
    </location>
</feature>
<dbReference type="PROSITE" id="PS00640">
    <property type="entry name" value="THIOL_PROTEASE_ASN"/>
    <property type="match status" value="1"/>
</dbReference>
<evidence type="ECO:0000313" key="8">
    <source>
        <dbReference type="Proteomes" id="UP000198406"/>
    </source>
</evidence>
<dbReference type="Pfam" id="PF00112">
    <property type="entry name" value="Peptidase_C1"/>
    <property type="match status" value="1"/>
</dbReference>
<evidence type="ECO:0000313" key="7">
    <source>
        <dbReference type="EMBL" id="GAX25908.1"/>
    </source>
</evidence>
<dbReference type="SUPFAM" id="SSF54001">
    <property type="entry name" value="Cysteine proteinases"/>
    <property type="match status" value="1"/>
</dbReference>
<dbReference type="CDD" id="cd02248">
    <property type="entry name" value="Peptidase_C1A"/>
    <property type="match status" value="1"/>
</dbReference>
<reference evidence="7 8" key="1">
    <citation type="journal article" date="2015" name="Plant Cell">
        <title>Oil accumulation by the oleaginous diatom Fistulifera solaris as revealed by the genome and transcriptome.</title>
        <authorList>
            <person name="Tanaka T."/>
            <person name="Maeda Y."/>
            <person name="Veluchamy A."/>
            <person name="Tanaka M."/>
            <person name="Abida H."/>
            <person name="Marechal E."/>
            <person name="Bowler C."/>
            <person name="Muto M."/>
            <person name="Sunaga Y."/>
            <person name="Tanaka M."/>
            <person name="Yoshino T."/>
            <person name="Taniguchi T."/>
            <person name="Fukuda Y."/>
            <person name="Nemoto M."/>
            <person name="Matsumoto M."/>
            <person name="Wong P.S."/>
            <person name="Aburatani S."/>
            <person name="Fujibuchi W."/>
        </authorList>
    </citation>
    <scope>NUCLEOTIDE SEQUENCE [LARGE SCALE GENOMIC DNA]</scope>
    <source>
        <strain evidence="7 8">JPCC DA0580</strain>
    </source>
</reference>
<dbReference type="AlphaFoldDB" id="A0A1Z5KIY0"/>
<dbReference type="GO" id="GO:0008234">
    <property type="term" value="F:cysteine-type peptidase activity"/>
    <property type="evidence" value="ECO:0007669"/>
    <property type="project" value="InterPro"/>
</dbReference>
<sequence>MRICLSHSLVGVLAGLLLVAAREQDAMMTFEEFVTHYQKSYPDPFENQRRQAIFEQNRQTIIEHNQQRQRGHSLGVNWWADHEAEELPRGYDKSQSTLRLSASVLQQEKPDLLLYAHLPFTVEPVHLLPKAVDWRAAGVTTPVKNQGRCGSCWAFASTSVLESHVALTTGKLMTLSVQELVSCAPNPRHCGGTGGCAGATAELAFQHVAEHGMVQEWEFGYQSYHGEAINCSLSETTTEGITGLRGGVLSTGDTAASTQYTGAVAGIEGYMTLPSNDYVALMNAVAKHGPVAVSVACLPWHLYQGGVFYAPLNNTRATDIDHLVVLEGYGEDPMTGEPYWLIRNSWSPMWGEDGYIRLWRVDPSTLSDPEMDCGIDTTPADGIACTQEDDGKPIIPPPVKICGNSGILYDATIPIGGHLL</sequence>
<organism evidence="7 8">
    <name type="scientific">Fistulifera solaris</name>
    <name type="common">Oleaginous diatom</name>
    <dbReference type="NCBI Taxonomy" id="1519565"/>
    <lineage>
        <taxon>Eukaryota</taxon>
        <taxon>Sar</taxon>
        <taxon>Stramenopiles</taxon>
        <taxon>Ochrophyta</taxon>
        <taxon>Bacillariophyta</taxon>
        <taxon>Bacillariophyceae</taxon>
        <taxon>Bacillariophycidae</taxon>
        <taxon>Naviculales</taxon>
        <taxon>Naviculaceae</taxon>
        <taxon>Fistulifera</taxon>
    </lineage>
</organism>
<dbReference type="PANTHER" id="PTHR12411">
    <property type="entry name" value="CYSTEINE PROTEASE FAMILY C1-RELATED"/>
    <property type="match status" value="1"/>
</dbReference>
<dbReference type="Pfam" id="PF08246">
    <property type="entry name" value="Inhibitor_I29"/>
    <property type="match status" value="1"/>
</dbReference>
<evidence type="ECO:0000259" key="6">
    <source>
        <dbReference type="SMART" id="SM00848"/>
    </source>
</evidence>
<dbReference type="SMART" id="SM00645">
    <property type="entry name" value="Pept_C1"/>
    <property type="match status" value="1"/>
</dbReference>
<feature type="signal peptide" evidence="4">
    <location>
        <begin position="1"/>
        <end position="21"/>
    </location>
</feature>
<dbReference type="Proteomes" id="UP000198406">
    <property type="component" value="Unassembled WGS sequence"/>
</dbReference>
<dbReference type="PROSITE" id="PS00139">
    <property type="entry name" value="THIOL_PROTEASE_CYS"/>
    <property type="match status" value="1"/>
</dbReference>
<feature type="chain" id="PRO_5018564124" evidence="4">
    <location>
        <begin position="22"/>
        <end position="420"/>
    </location>
</feature>
<name>A0A1Z5KIY0_FISSO</name>
<dbReference type="OrthoDB" id="10253408at2759"/>
<proteinExistence type="inferred from homology"/>
<dbReference type="SMART" id="SM00848">
    <property type="entry name" value="Inhibitor_I29"/>
    <property type="match status" value="1"/>
</dbReference>
<dbReference type="InterPro" id="IPR013128">
    <property type="entry name" value="Peptidase_C1A"/>
</dbReference>
<evidence type="ECO:0000256" key="3">
    <source>
        <dbReference type="ARBA" id="ARBA00023157"/>
    </source>
</evidence>
<keyword evidence="3" id="KW-1015">Disulfide bond</keyword>
<comment type="caution">
    <text evidence="7">The sequence shown here is derived from an EMBL/GenBank/DDBJ whole genome shotgun (WGS) entry which is preliminary data.</text>
</comment>
<evidence type="ECO:0000256" key="2">
    <source>
        <dbReference type="ARBA" id="ARBA00023145"/>
    </source>
</evidence>
<dbReference type="InterPro" id="IPR000668">
    <property type="entry name" value="Peptidase_C1A_C"/>
</dbReference>
<dbReference type="InterPro" id="IPR000169">
    <property type="entry name" value="Pept_cys_AS"/>
</dbReference>
<dbReference type="InterPro" id="IPR013201">
    <property type="entry name" value="Prot_inhib_I29"/>
</dbReference>
<feature type="domain" description="Cathepsin propeptide inhibitor" evidence="6">
    <location>
        <begin position="30"/>
        <end position="87"/>
    </location>
</feature>